<gene>
    <name evidence="2" type="ORF">KQI86_01195</name>
</gene>
<evidence type="ECO:0000259" key="1">
    <source>
        <dbReference type="Pfam" id="PF24832"/>
    </source>
</evidence>
<dbReference type="Pfam" id="PF24832">
    <property type="entry name" value="DUF7716"/>
    <property type="match status" value="1"/>
</dbReference>
<feature type="domain" description="DUF7716" evidence="1">
    <location>
        <begin position="12"/>
        <end position="113"/>
    </location>
</feature>
<name>A0ABS6EEM1_9CLOT</name>
<dbReference type="EMBL" id="JAHLQF010000001">
    <property type="protein sequence ID" value="MBU5482920.1"/>
    <property type="molecule type" value="Genomic_DNA"/>
</dbReference>
<protein>
    <recommendedName>
        <fullName evidence="1">DUF7716 domain-containing protein</fullName>
    </recommendedName>
</protein>
<keyword evidence="3" id="KW-1185">Reference proteome</keyword>
<reference evidence="2 3" key="1">
    <citation type="submission" date="2021-06" db="EMBL/GenBank/DDBJ databases">
        <authorList>
            <person name="Sun Q."/>
            <person name="Li D."/>
        </authorList>
    </citation>
    <scope>NUCLEOTIDE SEQUENCE [LARGE SCALE GENOMIC DNA]</scope>
    <source>
        <strain evidence="2 3">MSJ-11</strain>
    </source>
</reference>
<organism evidence="2 3">
    <name type="scientific">Clostridium mobile</name>
    <dbReference type="NCBI Taxonomy" id="2841512"/>
    <lineage>
        <taxon>Bacteria</taxon>
        <taxon>Bacillati</taxon>
        <taxon>Bacillota</taxon>
        <taxon>Clostridia</taxon>
        <taxon>Eubacteriales</taxon>
        <taxon>Clostridiaceae</taxon>
        <taxon>Clostridium</taxon>
    </lineage>
</organism>
<comment type="caution">
    <text evidence="2">The sequence shown here is derived from an EMBL/GenBank/DDBJ whole genome shotgun (WGS) entry which is preliminary data.</text>
</comment>
<dbReference type="RefSeq" id="WP_216437332.1">
    <property type="nucleotide sequence ID" value="NZ_JAHLQF010000001.1"/>
</dbReference>
<proteinExistence type="predicted"/>
<dbReference type="InterPro" id="IPR056133">
    <property type="entry name" value="DUF7716"/>
</dbReference>
<dbReference type="Proteomes" id="UP000726170">
    <property type="component" value="Unassembled WGS sequence"/>
</dbReference>
<accession>A0ABS6EEM1</accession>
<evidence type="ECO:0000313" key="2">
    <source>
        <dbReference type="EMBL" id="MBU5482920.1"/>
    </source>
</evidence>
<sequence length="116" mass="13871">MEDERCMRTAIKIEELLMVNKDLLDMHALYVEKDVEKFDENTIVYLDNHLGVDEEADTEIYPVFAHKYDLQWFFSGQVVSDIITNTQFQLKNPTVADYIINLNYYNEHDCFYKFIK</sequence>
<evidence type="ECO:0000313" key="3">
    <source>
        <dbReference type="Proteomes" id="UP000726170"/>
    </source>
</evidence>